<keyword evidence="5 7" id="KW-0472">Membrane</keyword>
<keyword evidence="4 7" id="KW-1133">Transmembrane helix</keyword>
<proteinExistence type="predicted"/>
<gene>
    <name evidence="8" type="ORF">HK103_003250</name>
</gene>
<feature type="transmembrane region" description="Helical" evidence="7">
    <location>
        <begin position="84"/>
        <end position="105"/>
    </location>
</feature>
<accession>A0AAD5Y6I5</accession>
<dbReference type="Proteomes" id="UP001210925">
    <property type="component" value="Unassembled WGS sequence"/>
</dbReference>
<evidence type="ECO:0000256" key="5">
    <source>
        <dbReference type="ARBA" id="ARBA00023136"/>
    </source>
</evidence>
<protein>
    <recommendedName>
        <fullName evidence="10">Major facilitator superfamily (MFS) profile domain-containing protein</fullName>
    </recommendedName>
</protein>
<feature type="region of interest" description="Disordered" evidence="6">
    <location>
        <begin position="43"/>
        <end position="65"/>
    </location>
</feature>
<dbReference type="Gene3D" id="1.20.1250.20">
    <property type="entry name" value="MFS general substrate transporter like domains"/>
    <property type="match status" value="1"/>
</dbReference>
<feature type="transmembrane region" description="Helical" evidence="7">
    <location>
        <begin position="180"/>
        <end position="204"/>
    </location>
</feature>
<feature type="transmembrane region" description="Helical" evidence="7">
    <location>
        <begin position="250"/>
        <end position="268"/>
    </location>
</feature>
<dbReference type="PANTHER" id="PTHR23504">
    <property type="entry name" value="MAJOR FACILITATOR SUPERFAMILY DOMAIN-CONTAINING PROTEIN 10"/>
    <property type="match status" value="1"/>
</dbReference>
<comment type="caution">
    <text evidence="8">The sequence shown here is derived from an EMBL/GenBank/DDBJ whole genome shotgun (WGS) entry which is preliminary data.</text>
</comment>
<dbReference type="EMBL" id="JADGKB010000023">
    <property type="protein sequence ID" value="KAJ3258868.1"/>
    <property type="molecule type" value="Genomic_DNA"/>
</dbReference>
<evidence type="ECO:0000256" key="7">
    <source>
        <dbReference type="SAM" id="Phobius"/>
    </source>
</evidence>
<dbReference type="SUPFAM" id="SSF103473">
    <property type="entry name" value="MFS general substrate transporter"/>
    <property type="match status" value="1"/>
</dbReference>
<evidence type="ECO:0008006" key="10">
    <source>
        <dbReference type="Google" id="ProtNLM"/>
    </source>
</evidence>
<dbReference type="GO" id="GO:0016020">
    <property type="term" value="C:membrane"/>
    <property type="evidence" value="ECO:0007669"/>
    <property type="project" value="UniProtKB-SubCell"/>
</dbReference>
<evidence type="ECO:0000256" key="6">
    <source>
        <dbReference type="SAM" id="MobiDB-lite"/>
    </source>
</evidence>
<evidence type="ECO:0000313" key="9">
    <source>
        <dbReference type="Proteomes" id="UP001210925"/>
    </source>
</evidence>
<dbReference type="InterPro" id="IPR036259">
    <property type="entry name" value="MFS_trans_sf"/>
</dbReference>
<keyword evidence="9" id="KW-1185">Reference proteome</keyword>
<evidence type="ECO:0000256" key="2">
    <source>
        <dbReference type="ARBA" id="ARBA00022448"/>
    </source>
</evidence>
<feature type="transmembrane region" description="Helical" evidence="7">
    <location>
        <begin position="156"/>
        <end position="174"/>
    </location>
</feature>
<feature type="compositionally biased region" description="Acidic residues" evidence="6">
    <location>
        <begin position="55"/>
        <end position="65"/>
    </location>
</feature>
<evidence type="ECO:0000256" key="1">
    <source>
        <dbReference type="ARBA" id="ARBA00004141"/>
    </source>
</evidence>
<comment type="subcellular location">
    <subcellularLocation>
        <location evidence="1">Membrane</location>
        <topology evidence="1">Multi-pass membrane protein</topology>
    </subcellularLocation>
</comment>
<evidence type="ECO:0000256" key="3">
    <source>
        <dbReference type="ARBA" id="ARBA00022692"/>
    </source>
</evidence>
<dbReference type="PANTHER" id="PTHR23504:SF15">
    <property type="entry name" value="MAJOR FACILITATOR SUPERFAMILY (MFS) PROFILE DOMAIN-CONTAINING PROTEIN"/>
    <property type="match status" value="1"/>
</dbReference>
<keyword evidence="2" id="KW-0813">Transport</keyword>
<organism evidence="8 9">
    <name type="scientific">Boothiomyces macroporosus</name>
    <dbReference type="NCBI Taxonomy" id="261099"/>
    <lineage>
        <taxon>Eukaryota</taxon>
        <taxon>Fungi</taxon>
        <taxon>Fungi incertae sedis</taxon>
        <taxon>Chytridiomycota</taxon>
        <taxon>Chytridiomycota incertae sedis</taxon>
        <taxon>Chytridiomycetes</taxon>
        <taxon>Rhizophydiales</taxon>
        <taxon>Terramycetaceae</taxon>
        <taxon>Boothiomyces</taxon>
    </lineage>
</organism>
<reference evidence="8" key="1">
    <citation type="submission" date="2020-05" db="EMBL/GenBank/DDBJ databases">
        <title>Phylogenomic resolution of chytrid fungi.</title>
        <authorList>
            <person name="Stajich J.E."/>
            <person name="Amses K."/>
            <person name="Simmons R."/>
            <person name="Seto K."/>
            <person name="Myers J."/>
            <person name="Bonds A."/>
            <person name="Quandt C.A."/>
            <person name="Barry K."/>
            <person name="Liu P."/>
            <person name="Grigoriev I."/>
            <person name="Longcore J.E."/>
            <person name="James T.Y."/>
        </authorList>
    </citation>
    <scope>NUCLEOTIDE SEQUENCE</scope>
    <source>
        <strain evidence="8">PLAUS21</strain>
    </source>
</reference>
<evidence type="ECO:0000313" key="8">
    <source>
        <dbReference type="EMBL" id="KAJ3258868.1"/>
    </source>
</evidence>
<evidence type="ECO:0000256" key="4">
    <source>
        <dbReference type="ARBA" id="ARBA00022989"/>
    </source>
</evidence>
<name>A0AAD5Y6I5_9FUNG</name>
<keyword evidence="3 7" id="KW-0812">Transmembrane</keyword>
<dbReference type="AlphaFoldDB" id="A0AAD5Y6I5"/>
<sequence length="271" mass="30254">MNFYLIEKNTYEQVDDIDNLDSFEIELSDSLNDSMVDINSYQPKRRTTTGSEVEMPMEQDQNDEEEPLHAPKFIFLSWKTLTPILLYCLIAYVNMSYVTALPLYFAASKQSGGIEMNSRDTALSFTISASSKLITQLFFFDRFLQFLKTPKTTYQFGMLLLIPMFLLITILSSLEKLRFIVILLIMIGIGISEALAYLAVMLLITESQVPQNLGLAHGLASTLSALARTFSPAISGLVWELGVSMKMPGLVFILGACISAVGVFAANLHRN</sequence>